<dbReference type="InterPro" id="IPR029058">
    <property type="entry name" value="AB_hydrolase_fold"/>
</dbReference>
<accession>A0A0A8K294</accession>
<dbReference type="KEGG" id="mcg:GL4_0661"/>
<dbReference type="RefSeq" id="WP_045364508.1">
    <property type="nucleotide sequence ID" value="NZ_AP014648.1"/>
</dbReference>
<dbReference type="PANTHER" id="PTHR42972">
    <property type="entry name" value="TOL-PAL SYSTEM PROTEIN TOLB"/>
    <property type="match status" value="1"/>
</dbReference>
<evidence type="ECO:0000313" key="2">
    <source>
        <dbReference type="Proteomes" id="UP000031643"/>
    </source>
</evidence>
<gene>
    <name evidence="1" type="ORF">GL4_0661</name>
</gene>
<dbReference type="Gene3D" id="3.40.50.1820">
    <property type="entry name" value="alpha/beta hydrolase"/>
    <property type="match status" value="2"/>
</dbReference>
<dbReference type="OrthoDB" id="505233at2"/>
<dbReference type="EMBL" id="AP014648">
    <property type="protein sequence ID" value="BAQ16124.1"/>
    <property type="molecule type" value="Genomic_DNA"/>
</dbReference>
<sequence>MTFLVRSWTVTQSAALGSVLCWALFVPGPASADALPKLGAALSQTSISGLSSGAFMAGQLEIAHSENIVGAGIVAGGPFACAESASARLFPYWATGVAQNAIQAAQSCMKTTLGEPEPEKLLARARDLAEDGDIDPLSALAKHNIYLYSGDKDSTVSRPVVAAAKNFYELAGVPEGNISYVEGDGGHAFITEEGGAACGLSETPFVSDCDYDQARAILGWIYGPLTPAARKAKGDFVVFDQEEFTEAGEGLADEGVVYIPASCRETPGCRVHVALHGCQQSRARVGGTFIEDTGYAELADTNRLIILFPQIASSVVNPQGCWDWWGYTGLDYLGKDAPQIRALWNMVERLAEPPVEETPAESSPEWE</sequence>
<organism evidence="1 2">
    <name type="scientific">Methyloceanibacter caenitepidi</name>
    <dbReference type="NCBI Taxonomy" id="1384459"/>
    <lineage>
        <taxon>Bacteria</taxon>
        <taxon>Pseudomonadati</taxon>
        <taxon>Pseudomonadota</taxon>
        <taxon>Alphaproteobacteria</taxon>
        <taxon>Hyphomicrobiales</taxon>
        <taxon>Hyphomicrobiaceae</taxon>
        <taxon>Methyloceanibacter</taxon>
    </lineage>
</organism>
<keyword evidence="2" id="KW-1185">Reference proteome</keyword>
<protein>
    <submittedName>
        <fullName evidence="1">Poly (3-hydroxybutyrate) depolymerase</fullName>
    </submittedName>
</protein>
<dbReference type="Proteomes" id="UP000031643">
    <property type="component" value="Chromosome"/>
</dbReference>
<evidence type="ECO:0000313" key="1">
    <source>
        <dbReference type="EMBL" id="BAQ16124.1"/>
    </source>
</evidence>
<reference evidence="1 2" key="1">
    <citation type="submission" date="2014-09" db="EMBL/GenBank/DDBJ databases">
        <title>Genome sequencing of Methyloceanibacter caenitepidi Gela4.</title>
        <authorList>
            <person name="Takeuchi M."/>
            <person name="Susumu S."/>
            <person name="Kamagata Y."/>
            <person name="Oshima K."/>
            <person name="Hattori M."/>
            <person name="Iwasaki W."/>
        </authorList>
    </citation>
    <scope>NUCLEOTIDE SEQUENCE [LARGE SCALE GENOMIC DNA]</scope>
    <source>
        <strain evidence="1 2">Gela4</strain>
    </source>
</reference>
<dbReference type="SUPFAM" id="SSF53474">
    <property type="entry name" value="alpha/beta-Hydrolases"/>
    <property type="match status" value="1"/>
</dbReference>
<proteinExistence type="predicted"/>
<dbReference type="PANTHER" id="PTHR42972:SF8">
    <property type="entry name" value="POLYHYDROXYBUTYRATE DEPOLYMERASE"/>
    <property type="match status" value="1"/>
</dbReference>
<dbReference type="HOGENOM" id="CLU_042524_1_0_5"/>
<name>A0A0A8K294_9HYPH</name>
<dbReference type="AlphaFoldDB" id="A0A0A8K294"/>
<dbReference type="STRING" id="1384459.GL4_0661"/>